<dbReference type="Proteomes" id="UP000515847">
    <property type="component" value="Chromosome"/>
</dbReference>
<dbReference type="Pfam" id="PF24240">
    <property type="entry name" value="DUF7448"/>
    <property type="match status" value="1"/>
</dbReference>
<protein>
    <recommendedName>
        <fullName evidence="1">DUF7448 domain-containing protein</fullName>
    </recommendedName>
</protein>
<dbReference type="InterPro" id="IPR055871">
    <property type="entry name" value="DUF7448"/>
</dbReference>
<evidence type="ECO:0000313" key="2">
    <source>
        <dbReference type="EMBL" id="QNB45459.1"/>
    </source>
</evidence>
<proteinExistence type="predicted"/>
<feature type="domain" description="DUF7448" evidence="1">
    <location>
        <begin position="6"/>
        <end position="122"/>
    </location>
</feature>
<evidence type="ECO:0000259" key="1">
    <source>
        <dbReference type="Pfam" id="PF24240"/>
    </source>
</evidence>
<keyword evidence="3" id="KW-1185">Reference proteome</keyword>
<evidence type="ECO:0000313" key="3">
    <source>
        <dbReference type="Proteomes" id="UP000515847"/>
    </source>
</evidence>
<dbReference type="AlphaFoldDB" id="A0A7G6E055"/>
<gene>
    <name evidence="2" type="ORF">BR63_03465</name>
</gene>
<dbReference type="KEGG" id="tfr:BR63_03465"/>
<name>A0A7G6E055_THEFR</name>
<organism evidence="2 3">
    <name type="scientific">Thermanaerosceptrum fracticalcis</name>
    <dbReference type="NCBI Taxonomy" id="1712410"/>
    <lineage>
        <taxon>Bacteria</taxon>
        <taxon>Bacillati</taxon>
        <taxon>Bacillota</taxon>
        <taxon>Clostridia</taxon>
        <taxon>Eubacteriales</taxon>
        <taxon>Peptococcaceae</taxon>
        <taxon>Thermanaerosceptrum</taxon>
    </lineage>
</organism>
<dbReference type="EMBL" id="CP045798">
    <property type="protein sequence ID" value="QNB45459.1"/>
    <property type="molecule type" value="Genomic_DNA"/>
</dbReference>
<reference evidence="2 3" key="1">
    <citation type="journal article" date="2019" name="Front. Microbiol.">
        <title>Thermoanaerosceptrum fracticalcis gen. nov. sp. nov., a Novel Fumarate-Fermenting Microorganism From a Deep Fractured Carbonate Aquifer of the US Great Basin.</title>
        <authorList>
            <person name="Hamilton-Brehm S.D."/>
            <person name="Stewart L.E."/>
            <person name="Zavarin M."/>
            <person name="Caldwell M."/>
            <person name="Lawson P.A."/>
            <person name="Onstott T.C."/>
            <person name="Grzymski J."/>
            <person name="Neveux I."/>
            <person name="Lollar B.S."/>
            <person name="Russell C.E."/>
            <person name="Moser D.P."/>
        </authorList>
    </citation>
    <scope>NUCLEOTIDE SEQUENCE [LARGE SCALE GENOMIC DNA]</scope>
    <source>
        <strain evidence="2 3">DRI-13</strain>
    </source>
</reference>
<dbReference type="OrthoDB" id="2081936at2"/>
<accession>A0A7G6E055</accession>
<dbReference type="RefSeq" id="WP_034423111.1">
    <property type="nucleotide sequence ID" value="NZ_CP045798.1"/>
</dbReference>
<sequence>MLGKIKSIEEVFDLRVNPECSMDGYKVETEKHIFYILIDNKQSCSESWGYLSSEDNLNNFIGANLIEIKLTDKALNQSVVDNSGYYEDNGGIQFVDFITDQGIFQLAVYNAHNGYYGHGILVTKDNEVLMKVNL</sequence>